<dbReference type="RefSeq" id="XP_068365605.1">
    <property type="nucleotide sequence ID" value="XM_068499690.1"/>
</dbReference>
<keyword evidence="4" id="KW-1185">Reference proteome</keyword>
<gene>
    <name evidence="3" type="ORF">TRFO_17608</name>
</gene>
<dbReference type="EMBL" id="MLAK01000562">
    <property type="protein sequence ID" value="OHT12469.1"/>
    <property type="molecule type" value="Genomic_DNA"/>
</dbReference>
<organism evidence="3 4">
    <name type="scientific">Tritrichomonas foetus</name>
    <dbReference type="NCBI Taxonomy" id="1144522"/>
    <lineage>
        <taxon>Eukaryota</taxon>
        <taxon>Metamonada</taxon>
        <taxon>Parabasalia</taxon>
        <taxon>Tritrichomonadida</taxon>
        <taxon>Tritrichomonadidae</taxon>
        <taxon>Tritrichomonas</taxon>
    </lineage>
</organism>
<dbReference type="VEuPathDB" id="TrichDB:TRFO_17608"/>
<feature type="compositionally biased region" description="Basic residues" evidence="2">
    <location>
        <begin position="23"/>
        <end position="32"/>
    </location>
</feature>
<evidence type="ECO:0000313" key="4">
    <source>
        <dbReference type="Proteomes" id="UP000179807"/>
    </source>
</evidence>
<sequence>MKKNTPTKHRSKSIPNNWIPEPKHRRPSHLIRQRSPPGTSSTRRSYLKVAKSKPKELPNTDAQHFNSIIQSLNILIRDLFLPASILSDFTKYSEKINQVGISTIKSKSEPTQFMELWNEFVEAFQKYSSIKPKERLISFFESSIQLLNKIIDQVASHPPSNLNSLHQFNNSCSQIRLEVETLSNFLLNSDDFSSILNQLSLFNQKINETKFFKLAILSMKKREAFQFEIKHTIERINKSLENYQNKDALIFKAIDKINSFNTSFNQLFYPTSKNVGDSLQTQSLSNIPPIEHSTNYANNNTNNNGANQNSEEKTDNKLRNARKENRMFKKKLEIALKEEEKISKELKLKEDLLDNSRKELKLLKPTKTETLAVSKRNDARKVKKELQNEVDKLRIEIPQLEEKLRLKKDEHLKFLSITRELEEVTKDNEFNKSLKIIHTKYLNKIDKNADIKKLQIQLSKLNKEYDELLNKRKNPSFLYFDAQRFQHENQKLQNELQAVQLKHISLLKDSDCDNYFISMIQTSKKEIKELKHTQNNQKQRQIELIPRDFDPIQKLIDQRSHLQKEYFILQKGTQEETKNRRREIRAELSKLPEIPTEYNRLVETLENLEIARNQTKKAIEAETAAIQYFNESVFQKNESQNNLEIKKRRLEQFHVQFEYEQENMNRLRKSVEERVEISEKLRIIETKFMNLFGDRIPSKTTMTLPEKIELVTRQFDKKK</sequence>
<protein>
    <submittedName>
        <fullName evidence="3">Uncharacterized protein</fullName>
    </submittedName>
</protein>
<feature type="coiled-coil region" evidence="1">
    <location>
        <begin position="444"/>
        <end position="540"/>
    </location>
</feature>
<comment type="caution">
    <text evidence="3">The sequence shown here is derived from an EMBL/GenBank/DDBJ whole genome shotgun (WGS) entry which is preliminary data.</text>
</comment>
<accession>A0A1J4KSL9</accession>
<feature type="coiled-coil region" evidence="1">
    <location>
        <begin position="598"/>
        <end position="625"/>
    </location>
</feature>
<evidence type="ECO:0000256" key="2">
    <source>
        <dbReference type="SAM" id="MobiDB-lite"/>
    </source>
</evidence>
<evidence type="ECO:0000256" key="1">
    <source>
        <dbReference type="SAM" id="Coils"/>
    </source>
</evidence>
<reference evidence="3" key="1">
    <citation type="submission" date="2016-10" db="EMBL/GenBank/DDBJ databases">
        <authorList>
            <person name="Benchimol M."/>
            <person name="Almeida L.G."/>
            <person name="Vasconcelos A.T."/>
            <person name="Perreira-Neves A."/>
            <person name="Rosa I.A."/>
            <person name="Tasca T."/>
            <person name="Bogo M.R."/>
            <person name="de Souza W."/>
        </authorList>
    </citation>
    <scope>NUCLEOTIDE SEQUENCE [LARGE SCALE GENOMIC DNA]</scope>
    <source>
        <strain evidence="3">K</strain>
    </source>
</reference>
<feature type="region of interest" description="Disordered" evidence="2">
    <location>
        <begin position="280"/>
        <end position="318"/>
    </location>
</feature>
<feature type="compositionally biased region" description="Basic residues" evidence="2">
    <location>
        <begin position="1"/>
        <end position="12"/>
    </location>
</feature>
<feature type="compositionally biased region" description="Low complexity" evidence="2">
    <location>
        <begin position="294"/>
        <end position="309"/>
    </location>
</feature>
<feature type="compositionally biased region" description="Low complexity" evidence="2">
    <location>
        <begin position="33"/>
        <end position="44"/>
    </location>
</feature>
<evidence type="ECO:0000313" key="3">
    <source>
        <dbReference type="EMBL" id="OHT12469.1"/>
    </source>
</evidence>
<dbReference type="Proteomes" id="UP000179807">
    <property type="component" value="Unassembled WGS sequence"/>
</dbReference>
<proteinExistence type="predicted"/>
<name>A0A1J4KSL9_9EUKA</name>
<dbReference type="AlphaFoldDB" id="A0A1J4KSL9"/>
<feature type="region of interest" description="Disordered" evidence="2">
    <location>
        <begin position="1"/>
        <end position="58"/>
    </location>
</feature>
<dbReference type="GeneID" id="94834394"/>
<keyword evidence="1" id="KW-0175">Coiled coil</keyword>